<dbReference type="AlphaFoldDB" id="A0A015KD25"/>
<sequence>MKPQKFFQKFWECHMMMMILKIMTLESDSPMEGLYTKKCISIDSNIKISR</sequence>
<reference evidence="1 2" key="1">
    <citation type="submission" date="2014-02" db="EMBL/GenBank/DDBJ databases">
        <title>Single nucleus genome sequencing reveals high similarity among nuclei of an endomycorrhizal fungus.</title>
        <authorList>
            <person name="Lin K."/>
            <person name="Geurts R."/>
            <person name="Zhang Z."/>
            <person name="Limpens E."/>
            <person name="Saunders D.G."/>
            <person name="Mu D."/>
            <person name="Pang E."/>
            <person name="Cao H."/>
            <person name="Cha H."/>
            <person name="Lin T."/>
            <person name="Zhou Q."/>
            <person name="Shang Y."/>
            <person name="Li Y."/>
            <person name="Ivanov S."/>
            <person name="Sharma T."/>
            <person name="Velzen R.V."/>
            <person name="Ruijter N.D."/>
            <person name="Aanen D.K."/>
            <person name="Win J."/>
            <person name="Kamoun S."/>
            <person name="Bisseling T."/>
            <person name="Huang S."/>
        </authorList>
    </citation>
    <scope>NUCLEOTIDE SEQUENCE [LARGE SCALE GENOMIC DNA]</scope>
    <source>
        <strain evidence="2">DAOM197198w</strain>
    </source>
</reference>
<organism evidence="1 2">
    <name type="scientific">Rhizophagus irregularis (strain DAOM 197198w)</name>
    <name type="common">Glomus intraradices</name>
    <dbReference type="NCBI Taxonomy" id="1432141"/>
    <lineage>
        <taxon>Eukaryota</taxon>
        <taxon>Fungi</taxon>
        <taxon>Fungi incertae sedis</taxon>
        <taxon>Mucoromycota</taxon>
        <taxon>Glomeromycotina</taxon>
        <taxon>Glomeromycetes</taxon>
        <taxon>Glomerales</taxon>
        <taxon>Glomeraceae</taxon>
        <taxon>Rhizophagus</taxon>
    </lineage>
</organism>
<proteinExistence type="predicted"/>
<protein>
    <submittedName>
        <fullName evidence="1">Uncharacterized protein</fullName>
    </submittedName>
</protein>
<dbReference type="HOGENOM" id="CLU_3125824_0_0_1"/>
<gene>
    <name evidence="1" type="ORF">RirG_207340</name>
</gene>
<dbReference type="Proteomes" id="UP000022910">
    <property type="component" value="Unassembled WGS sequence"/>
</dbReference>
<name>A0A015KD25_RHIIW</name>
<comment type="caution">
    <text evidence="1">The sequence shown here is derived from an EMBL/GenBank/DDBJ whole genome shotgun (WGS) entry which is preliminary data.</text>
</comment>
<dbReference type="EMBL" id="JEMT01027385">
    <property type="protein sequence ID" value="EXX57426.1"/>
    <property type="molecule type" value="Genomic_DNA"/>
</dbReference>
<evidence type="ECO:0000313" key="2">
    <source>
        <dbReference type="Proteomes" id="UP000022910"/>
    </source>
</evidence>
<evidence type="ECO:0000313" key="1">
    <source>
        <dbReference type="EMBL" id="EXX57426.1"/>
    </source>
</evidence>
<keyword evidence="2" id="KW-1185">Reference proteome</keyword>
<accession>A0A015KD25</accession>